<feature type="region of interest" description="Disordered" evidence="1">
    <location>
        <begin position="1"/>
        <end position="52"/>
    </location>
</feature>
<evidence type="ECO:0000313" key="3">
    <source>
        <dbReference type="Proteomes" id="UP001630127"/>
    </source>
</evidence>
<keyword evidence="3" id="KW-1185">Reference proteome</keyword>
<organism evidence="2 3">
    <name type="scientific">Cinchona calisaya</name>
    <dbReference type="NCBI Taxonomy" id="153742"/>
    <lineage>
        <taxon>Eukaryota</taxon>
        <taxon>Viridiplantae</taxon>
        <taxon>Streptophyta</taxon>
        <taxon>Embryophyta</taxon>
        <taxon>Tracheophyta</taxon>
        <taxon>Spermatophyta</taxon>
        <taxon>Magnoliopsida</taxon>
        <taxon>eudicotyledons</taxon>
        <taxon>Gunneridae</taxon>
        <taxon>Pentapetalae</taxon>
        <taxon>asterids</taxon>
        <taxon>lamiids</taxon>
        <taxon>Gentianales</taxon>
        <taxon>Rubiaceae</taxon>
        <taxon>Cinchonoideae</taxon>
        <taxon>Cinchoneae</taxon>
        <taxon>Cinchona</taxon>
    </lineage>
</organism>
<proteinExistence type="predicted"/>
<dbReference type="EMBL" id="JBJUIK010000011">
    <property type="protein sequence ID" value="KAL3514214.1"/>
    <property type="molecule type" value="Genomic_DNA"/>
</dbReference>
<name>A0ABD2Z408_9GENT</name>
<protein>
    <submittedName>
        <fullName evidence="2">Uncharacterized protein</fullName>
    </submittedName>
</protein>
<sequence length="133" mass="13954">MVGKNTLEKEAVIGNKNPTNAGASTQVSKEGKDTTAVAQNDEPIDVNPATTTTSNYQGFSAAPCEGNRVSFTPIRTARVAVEFSEYDEIAAIVLSRKNTAATTVKTSGTATNINNETTGTDDKITVITGEINL</sequence>
<reference evidence="2 3" key="1">
    <citation type="submission" date="2024-11" db="EMBL/GenBank/DDBJ databases">
        <title>A near-complete genome assembly of Cinchona calisaya.</title>
        <authorList>
            <person name="Lian D.C."/>
            <person name="Zhao X.W."/>
            <person name="Wei L."/>
        </authorList>
    </citation>
    <scope>NUCLEOTIDE SEQUENCE [LARGE SCALE GENOMIC DNA]</scope>
    <source>
        <tissue evidence="2">Nenye</tissue>
    </source>
</reference>
<dbReference type="AlphaFoldDB" id="A0ABD2Z408"/>
<dbReference type="Proteomes" id="UP001630127">
    <property type="component" value="Unassembled WGS sequence"/>
</dbReference>
<accession>A0ABD2Z408</accession>
<gene>
    <name evidence="2" type="ORF">ACH5RR_026931</name>
</gene>
<comment type="caution">
    <text evidence="2">The sequence shown here is derived from an EMBL/GenBank/DDBJ whole genome shotgun (WGS) entry which is preliminary data.</text>
</comment>
<feature type="compositionally biased region" description="Polar residues" evidence="1">
    <location>
        <begin position="16"/>
        <end position="28"/>
    </location>
</feature>
<evidence type="ECO:0000313" key="2">
    <source>
        <dbReference type="EMBL" id="KAL3514214.1"/>
    </source>
</evidence>
<evidence type="ECO:0000256" key="1">
    <source>
        <dbReference type="SAM" id="MobiDB-lite"/>
    </source>
</evidence>
<feature type="compositionally biased region" description="Basic and acidic residues" evidence="1">
    <location>
        <begin position="1"/>
        <end position="11"/>
    </location>
</feature>